<organism evidence="1 2">
    <name type="scientific">Tianweitania aestuarii</name>
    <dbReference type="NCBI Taxonomy" id="2814886"/>
    <lineage>
        <taxon>Bacteria</taxon>
        <taxon>Pseudomonadati</taxon>
        <taxon>Pseudomonadota</taxon>
        <taxon>Alphaproteobacteria</taxon>
        <taxon>Hyphomicrobiales</taxon>
        <taxon>Phyllobacteriaceae</taxon>
        <taxon>Tianweitania</taxon>
    </lineage>
</organism>
<proteinExistence type="predicted"/>
<dbReference type="EMBL" id="JAFMNX010000002">
    <property type="protein sequence ID" value="MBS9721236.1"/>
    <property type="molecule type" value="Genomic_DNA"/>
</dbReference>
<dbReference type="Pfam" id="PF19551">
    <property type="entry name" value="DUF6074"/>
    <property type="match status" value="1"/>
</dbReference>
<gene>
    <name evidence="1" type="ORF">JYU29_11110</name>
</gene>
<reference evidence="1 2" key="1">
    <citation type="submission" date="2021-03" db="EMBL/GenBank/DDBJ databases">
        <title>Tianweitania aestuarii sp. nov., isolated from a tidal flat.</title>
        <authorList>
            <person name="Park S."/>
            <person name="Yoon J.-H."/>
        </authorList>
    </citation>
    <scope>NUCLEOTIDE SEQUENCE [LARGE SCALE GENOMIC DNA]</scope>
    <source>
        <strain evidence="1 2">BSSL-BM11</strain>
    </source>
</reference>
<accession>A0ABS5RVY9</accession>
<comment type="caution">
    <text evidence="1">The sequence shown here is derived from an EMBL/GenBank/DDBJ whole genome shotgun (WGS) entry which is preliminary data.</text>
</comment>
<evidence type="ECO:0000313" key="2">
    <source>
        <dbReference type="Proteomes" id="UP001297272"/>
    </source>
</evidence>
<sequence length="80" mass="9167">MSEIIPFPLYRRVSVVREIADRIETLHGPAANSYWRERIAIVVSQLKKMGVDNDAIRTEVLSLQDAVQTRIRDQSMARQG</sequence>
<evidence type="ECO:0000313" key="1">
    <source>
        <dbReference type="EMBL" id="MBS9721236.1"/>
    </source>
</evidence>
<name>A0ABS5RVY9_9HYPH</name>
<dbReference type="Proteomes" id="UP001297272">
    <property type="component" value="Unassembled WGS sequence"/>
</dbReference>
<keyword evidence="2" id="KW-1185">Reference proteome</keyword>
<dbReference type="RefSeq" id="WP_213984851.1">
    <property type="nucleotide sequence ID" value="NZ_JAFMNX010000002.1"/>
</dbReference>
<dbReference type="InterPro" id="IPR045720">
    <property type="entry name" value="DUF6074"/>
</dbReference>
<protein>
    <submittedName>
        <fullName evidence="1">Uncharacterized protein</fullName>
    </submittedName>
</protein>